<comment type="similarity">
    <text evidence="1">Belongs to the aminoglycoside phosphotransferase family.</text>
</comment>
<evidence type="ECO:0000256" key="6">
    <source>
        <dbReference type="ARBA" id="ARBA00023251"/>
    </source>
</evidence>
<dbReference type="SUPFAM" id="SSF56112">
    <property type="entry name" value="Protein kinase-like (PK-like)"/>
    <property type="match status" value="1"/>
</dbReference>
<evidence type="ECO:0000256" key="2">
    <source>
        <dbReference type="ARBA" id="ARBA00022679"/>
    </source>
</evidence>
<dbReference type="Pfam" id="PF01636">
    <property type="entry name" value="APH"/>
    <property type="match status" value="1"/>
</dbReference>
<dbReference type="InterPro" id="IPR024165">
    <property type="entry name" value="Kan/Strep_kinase"/>
</dbReference>
<accession>A0ABW5TI35</accession>
<protein>
    <submittedName>
        <fullName evidence="8">Aminoglycoside 3'-phosphotransferase</fullName>
    </submittedName>
</protein>
<dbReference type="RefSeq" id="WP_379980645.1">
    <property type="nucleotide sequence ID" value="NZ_JBHUMO010000035.1"/>
</dbReference>
<comment type="caution">
    <text evidence="8">The sequence shown here is derived from an EMBL/GenBank/DDBJ whole genome shotgun (WGS) entry which is preliminary data.</text>
</comment>
<reference evidence="9" key="1">
    <citation type="journal article" date="2019" name="Int. J. Syst. Evol. Microbiol.">
        <title>The Global Catalogue of Microorganisms (GCM) 10K type strain sequencing project: providing services to taxonomists for standard genome sequencing and annotation.</title>
        <authorList>
            <consortium name="The Broad Institute Genomics Platform"/>
            <consortium name="The Broad Institute Genome Sequencing Center for Infectious Disease"/>
            <person name="Wu L."/>
            <person name="Ma J."/>
        </authorList>
    </citation>
    <scope>NUCLEOTIDE SEQUENCE [LARGE SCALE GENOMIC DNA]</scope>
    <source>
        <strain evidence="9">TISTR 932</strain>
    </source>
</reference>
<keyword evidence="3" id="KW-0547">Nucleotide-binding</keyword>
<dbReference type="InterPro" id="IPR002575">
    <property type="entry name" value="Aminoglycoside_PTrfase"/>
</dbReference>
<evidence type="ECO:0000256" key="5">
    <source>
        <dbReference type="ARBA" id="ARBA00022840"/>
    </source>
</evidence>
<name>A0ABW5TI35_9ENTE</name>
<evidence type="ECO:0000256" key="4">
    <source>
        <dbReference type="ARBA" id="ARBA00022777"/>
    </source>
</evidence>
<evidence type="ECO:0000313" key="9">
    <source>
        <dbReference type="Proteomes" id="UP001597427"/>
    </source>
</evidence>
<keyword evidence="6" id="KW-0046">Antibiotic resistance</keyword>
<dbReference type="InterPro" id="IPR011009">
    <property type="entry name" value="Kinase-like_dom_sf"/>
</dbReference>
<evidence type="ECO:0000313" key="8">
    <source>
        <dbReference type="EMBL" id="MFD2728847.1"/>
    </source>
</evidence>
<dbReference type="EMBL" id="JBHUMO010000035">
    <property type="protein sequence ID" value="MFD2728847.1"/>
    <property type="molecule type" value="Genomic_DNA"/>
</dbReference>
<gene>
    <name evidence="8" type="ORF">ACFSR0_05325</name>
</gene>
<keyword evidence="9" id="KW-1185">Reference proteome</keyword>
<dbReference type="PIRSF" id="PIRSF000706">
    <property type="entry name" value="Kanamycin_kin"/>
    <property type="match status" value="1"/>
</dbReference>
<keyword evidence="4" id="KW-0418">Kinase</keyword>
<evidence type="ECO:0000259" key="7">
    <source>
        <dbReference type="Pfam" id="PF01636"/>
    </source>
</evidence>
<keyword evidence="5" id="KW-0067">ATP-binding</keyword>
<dbReference type="CDD" id="cd05150">
    <property type="entry name" value="APH"/>
    <property type="match status" value="1"/>
</dbReference>
<dbReference type="Gene3D" id="3.30.200.20">
    <property type="entry name" value="Phosphorylase Kinase, domain 1"/>
    <property type="match status" value="1"/>
</dbReference>
<dbReference type="Proteomes" id="UP001597427">
    <property type="component" value="Unassembled WGS sequence"/>
</dbReference>
<keyword evidence="2" id="KW-0808">Transferase</keyword>
<feature type="domain" description="Aminoglycoside phosphotransferase" evidence="7">
    <location>
        <begin position="44"/>
        <end position="223"/>
    </location>
</feature>
<organism evidence="8 9">
    <name type="scientific">Enterococcus camelliae</name>
    <dbReference type="NCBI Taxonomy" id="453959"/>
    <lineage>
        <taxon>Bacteria</taxon>
        <taxon>Bacillati</taxon>
        <taxon>Bacillota</taxon>
        <taxon>Bacilli</taxon>
        <taxon>Lactobacillales</taxon>
        <taxon>Enterococcaceae</taxon>
        <taxon>Enterococcus</taxon>
    </lineage>
</organism>
<proteinExistence type="inferred from homology"/>
<sequence length="236" mass="27322">MQLNPVMIHLEAYPDVFHPFLKDTVVFDSSSSKEAQVLYIPKKQGYFLKKATSGNLAREAVMTNWLHEKGVAPEVLMYLSRENDYLLTRKVVGDDCTAAHYLANPKRLIERLAENARWLHNVKWEGCPSQNRTQELIETAQQNFTIGRFDKDFSVNYCNNYSALEAIQLIREKGRLLETTTLVHGDYCLPNILLNDWQFASYIDVDHSGLGDRHIDLFWLLFSLKRNICILQGFYT</sequence>
<dbReference type="Gene3D" id="3.90.1200.10">
    <property type="match status" value="1"/>
</dbReference>
<evidence type="ECO:0000256" key="1">
    <source>
        <dbReference type="ARBA" id="ARBA00006219"/>
    </source>
</evidence>
<evidence type="ECO:0000256" key="3">
    <source>
        <dbReference type="ARBA" id="ARBA00022741"/>
    </source>
</evidence>